<reference evidence="2" key="1">
    <citation type="submission" date="2016-10" db="EMBL/GenBank/DDBJ databases">
        <title>Comparative genomics uncovers the prolific and rare metabolic potential of the cyanobacterial genus Moorea.</title>
        <authorList>
            <person name="Leao T."/>
            <person name="Castelao G."/>
            <person name="Korobeynikov A."/>
            <person name="Monroe E.A."/>
            <person name="Podell S."/>
            <person name="Glukhov E."/>
            <person name="Allen E."/>
            <person name="Gerwick W.H."/>
            <person name="Gerwick L."/>
        </authorList>
    </citation>
    <scope>NUCLEOTIDE SEQUENCE [LARGE SCALE GENOMIC DNA]</scope>
    <source>
        <strain evidence="2">JHB</strain>
    </source>
</reference>
<protein>
    <submittedName>
        <fullName evidence="1">Uncharacterized protein</fullName>
    </submittedName>
</protein>
<gene>
    <name evidence="1" type="ORF">BJP36_02140</name>
</gene>
<dbReference type="AlphaFoldDB" id="A0A1D9FU84"/>
<dbReference type="EMBL" id="CP017708">
    <property type="protein sequence ID" value="AOY78875.1"/>
    <property type="molecule type" value="Genomic_DNA"/>
</dbReference>
<accession>A0A1D9FU84</accession>
<organism evidence="1 2">
    <name type="scientific">Moorena producens (strain JHB)</name>
    <dbReference type="NCBI Taxonomy" id="1454205"/>
    <lineage>
        <taxon>Bacteria</taxon>
        <taxon>Bacillati</taxon>
        <taxon>Cyanobacteriota</taxon>
        <taxon>Cyanophyceae</taxon>
        <taxon>Coleofasciculales</taxon>
        <taxon>Coleofasciculaceae</taxon>
        <taxon>Moorena</taxon>
    </lineage>
</organism>
<evidence type="ECO:0000313" key="1">
    <source>
        <dbReference type="EMBL" id="AOY78875.1"/>
    </source>
</evidence>
<proteinExistence type="predicted"/>
<sequence>MSTQEKARALMMNHHHMIKNRQQSMLGRVASEVGLDSLDSDYWGTIQGKPHPSFRSTYDRSHASLS</sequence>
<evidence type="ECO:0000313" key="2">
    <source>
        <dbReference type="Proteomes" id="UP000176944"/>
    </source>
</evidence>
<name>A0A1D9FU84_MOOP1</name>
<dbReference type="Proteomes" id="UP000176944">
    <property type="component" value="Chromosome"/>
</dbReference>